<name>D3T359_THEIA</name>
<organism evidence="1 2">
    <name type="scientific">Thermoanaerobacter italicus (strain DSM 9252 / Ab9)</name>
    <dbReference type="NCBI Taxonomy" id="580331"/>
    <lineage>
        <taxon>Bacteria</taxon>
        <taxon>Bacillati</taxon>
        <taxon>Bacillota</taxon>
        <taxon>Clostridia</taxon>
        <taxon>Thermoanaerobacterales</taxon>
        <taxon>Thermoanaerobacteraceae</taxon>
        <taxon>Thermoanaerobacter</taxon>
    </lineage>
</organism>
<dbReference type="KEGG" id="tit:Thit_1403"/>
<dbReference type="AlphaFoldDB" id="D3T359"/>
<evidence type="ECO:0000313" key="1">
    <source>
        <dbReference type="EMBL" id="ADD02661.1"/>
    </source>
</evidence>
<proteinExistence type="predicted"/>
<gene>
    <name evidence="1" type="ordered locus">Thit_1403</name>
</gene>
<dbReference type="Proteomes" id="UP000001552">
    <property type="component" value="Chromosome"/>
</dbReference>
<accession>D3T359</accession>
<sequence length="63" mass="7323">MKKGLDWNSEQVKIALEKAKAAYEQVPKGRKIQTLEKTFAAYTGVFRCYDSIKKHIKYLDENV</sequence>
<keyword evidence="2" id="KW-1185">Reference proteome</keyword>
<dbReference type="EMBL" id="CP001936">
    <property type="protein sequence ID" value="ADD02661.1"/>
    <property type="molecule type" value="Genomic_DNA"/>
</dbReference>
<protein>
    <submittedName>
        <fullName evidence="1">Uncharacterized protein</fullName>
    </submittedName>
</protein>
<dbReference type="RefSeq" id="WP_004405550.1">
    <property type="nucleotide sequence ID" value="NC_013921.1"/>
</dbReference>
<dbReference type="HOGENOM" id="CLU_2884467_0_0_9"/>
<reference evidence="1" key="1">
    <citation type="submission" date="2010-02" db="EMBL/GenBank/DDBJ databases">
        <title>Complete sequence of Thermoanaerobacter italicus Ab9.</title>
        <authorList>
            <consortium name="US DOE Joint Genome Institute"/>
            <person name="Lucas S."/>
            <person name="Copeland A."/>
            <person name="Lapidus A."/>
            <person name="Cheng J.-F."/>
            <person name="Bruce D."/>
            <person name="Goodwin L."/>
            <person name="Pitluck S."/>
            <person name="Chertkov O."/>
            <person name="Detter J.C."/>
            <person name="Han C."/>
            <person name="Tapia R."/>
            <person name="Land M."/>
            <person name="Hauser L."/>
            <person name="Kyrpides N."/>
            <person name="Mikhailova N."/>
            <person name="Hemme C.L."/>
            <person name="Woyke T."/>
        </authorList>
    </citation>
    <scope>NUCLEOTIDE SEQUENCE [LARGE SCALE GENOMIC DNA]</scope>
    <source>
        <strain evidence="1">Ab9</strain>
    </source>
</reference>
<evidence type="ECO:0000313" key="2">
    <source>
        <dbReference type="Proteomes" id="UP000001552"/>
    </source>
</evidence>